<reference evidence="3 4" key="1">
    <citation type="submission" date="2014-02" db="EMBL/GenBank/DDBJ databases">
        <authorList>
            <person name="Sibley D."/>
            <person name="Venepally P."/>
            <person name="Karamycheva S."/>
            <person name="Hadjithomas M."/>
            <person name="Khan A."/>
            <person name="Brunk B."/>
            <person name="Roos D."/>
            <person name="Caler E."/>
            <person name="Lorenzi H."/>
        </authorList>
    </citation>
    <scope>NUCLEOTIDE SEQUENCE [LARGE SCALE GENOMIC DNA]</scope>
    <source>
        <strain evidence="3 4">GAB2-2007-GAL-DOM2</strain>
    </source>
</reference>
<name>A0A086KF97_TOXGO</name>
<dbReference type="Proteomes" id="UP000028837">
    <property type="component" value="Unassembled WGS sequence"/>
</dbReference>
<dbReference type="AlphaFoldDB" id="A0A086KF97"/>
<proteinExistence type="predicted"/>
<feature type="chain" id="PRO_5001809173" description="PH domain-containing protein" evidence="2">
    <location>
        <begin position="23"/>
        <end position="311"/>
    </location>
</feature>
<comment type="caution">
    <text evidence="3">The sequence shown here is derived from an EMBL/GenBank/DDBJ whole genome shotgun (WGS) entry which is preliminary data.</text>
</comment>
<accession>A0A086KF97</accession>
<evidence type="ECO:0000313" key="3">
    <source>
        <dbReference type="EMBL" id="KFG43065.1"/>
    </source>
</evidence>
<gene>
    <name evidence="3" type="ORF">TGDOM2_273040</name>
</gene>
<evidence type="ECO:0008006" key="5">
    <source>
        <dbReference type="Google" id="ProtNLM"/>
    </source>
</evidence>
<feature type="signal peptide" evidence="2">
    <location>
        <begin position="1"/>
        <end position="22"/>
    </location>
</feature>
<evidence type="ECO:0000256" key="1">
    <source>
        <dbReference type="SAM" id="MobiDB-lite"/>
    </source>
</evidence>
<protein>
    <recommendedName>
        <fullName evidence="5">PH domain-containing protein</fullName>
    </recommendedName>
</protein>
<feature type="region of interest" description="Disordered" evidence="1">
    <location>
        <begin position="239"/>
        <end position="277"/>
    </location>
</feature>
<dbReference type="OrthoDB" id="340921at2759"/>
<organism evidence="3 4">
    <name type="scientific">Toxoplasma gondii GAB2-2007-GAL-DOM2</name>
    <dbReference type="NCBI Taxonomy" id="1130820"/>
    <lineage>
        <taxon>Eukaryota</taxon>
        <taxon>Sar</taxon>
        <taxon>Alveolata</taxon>
        <taxon>Apicomplexa</taxon>
        <taxon>Conoidasida</taxon>
        <taxon>Coccidia</taxon>
        <taxon>Eucoccidiorida</taxon>
        <taxon>Eimeriorina</taxon>
        <taxon>Sarcocystidae</taxon>
        <taxon>Toxoplasma</taxon>
    </lineage>
</organism>
<dbReference type="EMBL" id="AHZU02000551">
    <property type="protein sequence ID" value="KFG43065.1"/>
    <property type="molecule type" value="Genomic_DNA"/>
</dbReference>
<sequence length="311" mass="34368">MKHLQAPIYFSAALLVAPSIWAQSQPNVDGERVPAISQVLNEQARNGWADGIMKLSFKQENTDDDAGKQAMRVCGEGHRGLLEMILDTSDADAKILTVGQLSRDKLLIYSGINVEKEYDIQDIMVPVETVDDRCFAIREKRAIGTVYCARDMRTRDQWLNYLHESIFCKETGVKGKLPAEPGKEVEEVTVATEIVPTEEPSGINLHLADSPLGKPRIVINGLTIQEMEGLQQRRAVSDVLPQPPHPSISDFPNPLADNDPESPNTLNSEGDPKTAQELAAVHEAMAEQKEIPLTDERVPKAGYAVHQMGRE</sequence>
<evidence type="ECO:0000313" key="4">
    <source>
        <dbReference type="Proteomes" id="UP000028837"/>
    </source>
</evidence>
<evidence type="ECO:0000256" key="2">
    <source>
        <dbReference type="SAM" id="SignalP"/>
    </source>
</evidence>
<dbReference type="VEuPathDB" id="ToxoDB:TGDOM2_273040"/>
<keyword evidence="2" id="KW-0732">Signal</keyword>